<sequence>MIAFIYQTREDEIMADKCNKYHCNPNPCGGGCTHCGCNCGGSEPADPTPDPGLGFGSLRGTTIEVPGAELESMPFNLAGPLSDTVTVSQSGNGLVVGESGVYQISLSVSAEATAEPDADQPYLTALITVNGDAAFGDISTYFMILNRSSSTFVVQAALSAGDEVGAGISSNFLPLGYMNRSLSIVKLSN</sequence>
<organism evidence="1 2">
    <name type="scientific">Anaerostipes rhamnosivorans</name>
    <dbReference type="NCBI Taxonomy" id="1229621"/>
    <lineage>
        <taxon>Bacteria</taxon>
        <taxon>Bacillati</taxon>
        <taxon>Bacillota</taxon>
        <taxon>Clostridia</taxon>
        <taxon>Lachnospirales</taxon>
        <taxon>Lachnospiraceae</taxon>
        <taxon>Anaerostipes</taxon>
    </lineage>
</organism>
<accession>A0A4P8IC97</accession>
<dbReference type="KEGG" id="arf:AR1Y2_0683"/>
<dbReference type="RefSeq" id="WP_137327717.1">
    <property type="nucleotide sequence ID" value="NZ_CP040058.1"/>
</dbReference>
<keyword evidence="1" id="KW-0969">Cilium</keyword>
<keyword evidence="1" id="KW-0282">Flagellum</keyword>
<protein>
    <submittedName>
        <fullName evidence="1">Flagellar hook-length control protein FliK</fullName>
    </submittedName>
</protein>
<keyword evidence="1" id="KW-0966">Cell projection</keyword>
<gene>
    <name evidence="1" type="ORF">AR1Y2_0683</name>
</gene>
<dbReference type="Proteomes" id="UP000298653">
    <property type="component" value="Chromosome"/>
</dbReference>
<dbReference type="EMBL" id="CP040058">
    <property type="protein sequence ID" value="QCP34137.1"/>
    <property type="molecule type" value="Genomic_DNA"/>
</dbReference>
<proteinExistence type="predicted"/>
<evidence type="ECO:0000313" key="2">
    <source>
        <dbReference type="Proteomes" id="UP000298653"/>
    </source>
</evidence>
<dbReference type="AlphaFoldDB" id="A0A4P8IC97"/>
<dbReference type="OrthoDB" id="2066282at2"/>
<reference evidence="1 2" key="1">
    <citation type="submission" date="2019-05" db="EMBL/GenBank/DDBJ databases">
        <title>Complete genome sequencing of Anaerostipes rhamnosivorans.</title>
        <authorList>
            <person name="Bui T.P.N."/>
            <person name="de Vos W.M."/>
        </authorList>
    </citation>
    <scope>NUCLEOTIDE SEQUENCE [LARGE SCALE GENOMIC DNA]</scope>
    <source>
        <strain evidence="1 2">1y2</strain>
    </source>
</reference>
<keyword evidence="2" id="KW-1185">Reference proteome</keyword>
<evidence type="ECO:0000313" key="1">
    <source>
        <dbReference type="EMBL" id="QCP34137.1"/>
    </source>
</evidence>
<name>A0A4P8IC97_9FIRM</name>